<dbReference type="Pfam" id="PF08478">
    <property type="entry name" value="POTRA_1"/>
    <property type="match status" value="1"/>
</dbReference>
<organism evidence="12 13">
    <name type="scientific">Simplicispira suum</name>
    <dbReference type="NCBI Taxonomy" id="2109915"/>
    <lineage>
        <taxon>Bacteria</taxon>
        <taxon>Pseudomonadati</taxon>
        <taxon>Pseudomonadota</taxon>
        <taxon>Betaproteobacteria</taxon>
        <taxon>Burkholderiales</taxon>
        <taxon>Comamonadaceae</taxon>
        <taxon>Simplicispira</taxon>
    </lineage>
</organism>
<dbReference type="GO" id="GO:0032153">
    <property type="term" value="C:cell division site"/>
    <property type="evidence" value="ECO:0007669"/>
    <property type="project" value="UniProtKB-UniRule"/>
</dbReference>
<dbReference type="GO" id="GO:0005886">
    <property type="term" value="C:plasma membrane"/>
    <property type="evidence" value="ECO:0007669"/>
    <property type="project" value="UniProtKB-SubCell"/>
</dbReference>
<proteinExistence type="inferred from homology"/>
<comment type="function">
    <text evidence="9">Essential cell division protein. May link together the upstream cell division proteins, which are predominantly cytoplasmic, with the downstream cell division proteins, which are predominantly periplasmic. May control correct divisome assembly.</text>
</comment>
<evidence type="ECO:0000256" key="7">
    <source>
        <dbReference type="ARBA" id="ARBA00023136"/>
    </source>
</evidence>
<keyword evidence="2 9" id="KW-1003">Cell membrane</keyword>
<dbReference type="AlphaFoldDB" id="A0A2S0MXM1"/>
<dbReference type="InterPro" id="IPR034746">
    <property type="entry name" value="POTRA"/>
</dbReference>
<dbReference type="RefSeq" id="WP_106445637.1">
    <property type="nucleotide sequence ID" value="NZ_CP027669.1"/>
</dbReference>
<dbReference type="Gene3D" id="3.40.50.11690">
    <property type="entry name" value="Cell division protein FtsQ/DivIB"/>
    <property type="match status" value="1"/>
</dbReference>
<keyword evidence="13" id="KW-1185">Reference proteome</keyword>
<dbReference type="OrthoDB" id="9790370at2"/>
<dbReference type="Proteomes" id="UP000239326">
    <property type="component" value="Chromosome"/>
</dbReference>
<evidence type="ECO:0000256" key="8">
    <source>
        <dbReference type="ARBA" id="ARBA00023306"/>
    </source>
</evidence>
<dbReference type="PANTHER" id="PTHR35851:SF1">
    <property type="entry name" value="CELL DIVISION PROTEIN FTSQ"/>
    <property type="match status" value="1"/>
</dbReference>
<dbReference type="PANTHER" id="PTHR35851">
    <property type="entry name" value="CELL DIVISION PROTEIN FTSQ"/>
    <property type="match status" value="1"/>
</dbReference>
<keyword evidence="5 9" id="KW-0812">Transmembrane</keyword>
<comment type="subunit">
    <text evidence="9">Part of a complex composed of FtsB, FtsL and FtsQ.</text>
</comment>
<accession>A0A2S0MXM1</accession>
<name>A0A2S0MXM1_9BURK</name>
<dbReference type="Gene3D" id="3.10.20.310">
    <property type="entry name" value="membrane protein fhac"/>
    <property type="match status" value="1"/>
</dbReference>
<feature type="chain" id="PRO_5015713723" description="Cell division protein FtsQ" evidence="10">
    <location>
        <begin position="19"/>
        <end position="254"/>
    </location>
</feature>
<keyword evidence="10" id="KW-0732">Signal</keyword>
<dbReference type="KEGG" id="simp:C6571_04520"/>
<dbReference type="InterPro" id="IPR045335">
    <property type="entry name" value="FtsQ_C_sf"/>
</dbReference>
<comment type="subcellular location">
    <subcellularLocation>
        <location evidence="9">Cell inner membrane</location>
        <topology evidence="9">Single-pass type II membrane protein</topology>
    </subcellularLocation>
    <subcellularLocation>
        <location evidence="1">Membrane</location>
    </subcellularLocation>
    <text evidence="9">Localizes to the division septum.</text>
</comment>
<evidence type="ECO:0000256" key="2">
    <source>
        <dbReference type="ARBA" id="ARBA00022475"/>
    </source>
</evidence>
<evidence type="ECO:0000313" key="13">
    <source>
        <dbReference type="Proteomes" id="UP000239326"/>
    </source>
</evidence>
<evidence type="ECO:0000256" key="9">
    <source>
        <dbReference type="HAMAP-Rule" id="MF_00911"/>
    </source>
</evidence>
<keyword evidence="7 9" id="KW-0472">Membrane</keyword>
<keyword evidence="4 9" id="KW-0132">Cell division</keyword>
<evidence type="ECO:0000256" key="4">
    <source>
        <dbReference type="ARBA" id="ARBA00022618"/>
    </source>
</evidence>
<evidence type="ECO:0000256" key="5">
    <source>
        <dbReference type="ARBA" id="ARBA00022692"/>
    </source>
</evidence>
<evidence type="ECO:0000256" key="1">
    <source>
        <dbReference type="ARBA" id="ARBA00004370"/>
    </source>
</evidence>
<dbReference type="GO" id="GO:0090529">
    <property type="term" value="P:cell septum assembly"/>
    <property type="evidence" value="ECO:0007669"/>
    <property type="project" value="InterPro"/>
</dbReference>
<dbReference type="InterPro" id="IPR026579">
    <property type="entry name" value="FtsQ"/>
</dbReference>
<comment type="similarity">
    <text evidence="9">Belongs to the FtsQ/DivIB family. FtsQ subfamily.</text>
</comment>
<evidence type="ECO:0000259" key="11">
    <source>
        <dbReference type="PROSITE" id="PS51779"/>
    </source>
</evidence>
<dbReference type="HAMAP" id="MF_00911">
    <property type="entry name" value="FtsQ_subfam"/>
    <property type="match status" value="1"/>
</dbReference>
<evidence type="ECO:0000256" key="3">
    <source>
        <dbReference type="ARBA" id="ARBA00022519"/>
    </source>
</evidence>
<keyword evidence="3 9" id="KW-0997">Cell inner membrane</keyword>
<reference evidence="12 13" key="1">
    <citation type="submission" date="2018-03" db="EMBL/GenBank/DDBJ databases">
        <title>Genome sequencing of Simplicispira sp.</title>
        <authorList>
            <person name="Kim S.-J."/>
            <person name="Heo J."/>
            <person name="Kwon S.-W."/>
        </authorList>
    </citation>
    <scope>NUCLEOTIDE SEQUENCE [LARGE SCALE GENOMIC DNA]</scope>
    <source>
        <strain evidence="12 13">SC1-8</strain>
    </source>
</reference>
<feature type="domain" description="POTRA" evidence="11">
    <location>
        <begin position="30"/>
        <end position="99"/>
    </location>
</feature>
<keyword evidence="8 9" id="KW-0131">Cell cycle</keyword>
<evidence type="ECO:0000313" key="12">
    <source>
        <dbReference type="EMBL" id="AVO40646.1"/>
    </source>
</evidence>
<keyword evidence="6 9" id="KW-1133">Transmembrane helix</keyword>
<gene>
    <name evidence="9" type="primary">ftsQ</name>
    <name evidence="12" type="ORF">C6571_04520</name>
</gene>
<protein>
    <recommendedName>
        <fullName evidence="9">Cell division protein FtsQ</fullName>
    </recommendedName>
</protein>
<dbReference type="Pfam" id="PF03799">
    <property type="entry name" value="FtsQ_DivIB_C"/>
    <property type="match status" value="1"/>
</dbReference>
<evidence type="ECO:0000256" key="6">
    <source>
        <dbReference type="ARBA" id="ARBA00022989"/>
    </source>
</evidence>
<dbReference type="GO" id="GO:0043093">
    <property type="term" value="P:FtsZ-dependent cytokinesis"/>
    <property type="evidence" value="ECO:0007669"/>
    <property type="project" value="UniProtKB-UniRule"/>
</dbReference>
<dbReference type="InterPro" id="IPR005548">
    <property type="entry name" value="Cell_div_FtsQ/DivIB_C"/>
</dbReference>
<feature type="signal peptide" evidence="10">
    <location>
        <begin position="1"/>
        <end position="18"/>
    </location>
</feature>
<dbReference type="InterPro" id="IPR013685">
    <property type="entry name" value="POTRA_FtsQ_type"/>
</dbReference>
<dbReference type="PROSITE" id="PS51779">
    <property type="entry name" value="POTRA"/>
    <property type="match status" value="1"/>
</dbReference>
<dbReference type="EMBL" id="CP027669">
    <property type="protein sequence ID" value="AVO40646.1"/>
    <property type="molecule type" value="Genomic_DNA"/>
</dbReference>
<sequence>MNLMASLLLAGCALSAVAAGAWWALRHPAFAIARIVVQGDLAHNNAVTLRANVAPQIAGNFFTVNLRNVRSAFEQVPWVRSAQVRREYPRTLRVQLQEHRAVAHWGPESGASMVNSEGEVFESNGVDAELDDLPRLMGPVGSSAQVLAMEKALAPVFEPLGLDLSALALSARGGWRATFEGDASIELGSGTPSEVVQRTRYFAETLTRVAAQFGRRADALESADLRHTGGYALRLRGVSTVAAQGTPRAARSHN</sequence>
<evidence type="ECO:0000256" key="10">
    <source>
        <dbReference type="SAM" id="SignalP"/>
    </source>
</evidence>